<name>A0A0M6WFB5_9FIRM</name>
<gene>
    <name evidence="1" type="ORF">M72_22661</name>
</gene>
<dbReference type="AlphaFoldDB" id="A0A0M6WFB5"/>
<evidence type="ECO:0008006" key="3">
    <source>
        <dbReference type="Google" id="ProtNLM"/>
    </source>
</evidence>
<keyword evidence="2" id="KW-1185">Reference proteome</keyword>
<evidence type="ECO:0000313" key="2">
    <source>
        <dbReference type="Proteomes" id="UP000049979"/>
    </source>
</evidence>
<dbReference type="Proteomes" id="UP000049979">
    <property type="component" value="Unassembled WGS sequence"/>
</dbReference>
<dbReference type="STRING" id="301302.ERS852420_00118"/>
<dbReference type="OrthoDB" id="1767083at2"/>
<organism evidence="1 2">
    <name type="scientific">Roseburia faecis</name>
    <dbReference type="NCBI Taxonomy" id="301302"/>
    <lineage>
        <taxon>Bacteria</taxon>
        <taxon>Bacillati</taxon>
        <taxon>Bacillota</taxon>
        <taxon>Clostridia</taxon>
        <taxon>Lachnospirales</taxon>
        <taxon>Lachnospiraceae</taxon>
        <taxon>Roseburia</taxon>
    </lineage>
</organism>
<dbReference type="EMBL" id="CVRR01000007">
    <property type="protein sequence ID" value="CRL34945.1"/>
    <property type="molecule type" value="Genomic_DNA"/>
</dbReference>
<sequence length="195" mass="22203">MFVFLAIFIVFLLYINFLMHKNKRAQENLEKQFWDREHSANFTRKKDISNLNYLIITEDKIPQNLTTDAQKSLETLCGQKMLNLSSMSNTDLKLEYGVANLDELSACDDRFSTFERNAAIYAQELSDAGYTDQARQLLEFAVSCHVDNSSIYTQLAAIYQTGGNLSGILQLQEAAAQLAPFPQKIILEKLKSFQP</sequence>
<reference evidence="2" key="1">
    <citation type="submission" date="2015-05" db="EMBL/GenBank/DDBJ databases">
        <authorList>
            <consortium name="Pathogen Informatics"/>
        </authorList>
    </citation>
    <scope>NUCLEOTIDE SEQUENCE [LARGE SCALE GENOMIC DNA]</scope>
    <source>
        <strain evidence="2">M72</strain>
    </source>
</reference>
<protein>
    <recommendedName>
        <fullName evidence="3">Tetratricopeptide repeat protein</fullName>
    </recommendedName>
</protein>
<accession>A0A0M6WFB5</accession>
<dbReference type="RefSeq" id="WP_055067280.1">
    <property type="nucleotide sequence ID" value="NZ_CP173697.1"/>
</dbReference>
<proteinExistence type="predicted"/>
<evidence type="ECO:0000313" key="1">
    <source>
        <dbReference type="EMBL" id="CRL34945.1"/>
    </source>
</evidence>